<reference evidence="1 2" key="1">
    <citation type="journal article" date="2012" name="J. Bacteriol.">
        <title>Genome sequence of Rhizobium grahamii CCGE502, a broad-host-range symbiont with low nodulation competitiveness in Phaseolus vulgaris.</title>
        <authorList>
            <person name="Althabegoiti M.J."/>
            <person name="Lozano L."/>
            <person name="Torres-Tejerizo G."/>
            <person name="Ormeno-Orrillo E."/>
            <person name="Rogel M.A."/>
            <person name="Gonzalez V."/>
            <person name="Martinez-Romero E."/>
        </authorList>
    </citation>
    <scope>NUCLEOTIDE SEQUENCE [LARGE SCALE GENOMIC DNA]</scope>
    <source>
        <strain evidence="1 2">CCGE 502</strain>
    </source>
</reference>
<dbReference type="STRING" id="990285.RGCCGE502_21870"/>
<evidence type="ECO:0000313" key="1">
    <source>
        <dbReference type="EMBL" id="EPE96129.1"/>
    </source>
</evidence>
<comment type="caution">
    <text evidence="1">The sequence shown here is derived from an EMBL/GenBank/DDBJ whole genome shotgun (WGS) entry which is preliminary data.</text>
</comment>
<accession>S3HC02</accession>
<evidence type="ECO:0000313" key="2">
    <source>
        <dbReference type="Proteomes" id="UP000014411"/>
    </source>
</evidence>
<dbReference type="Proteomes" id="UP000014411">
    <property type="component" value="Unassembled WGS sequence"/>
</dbReference>
<keyword evidence="2" id="KW-1185">Reference proteome</keyword>
<dbReference type="HOGENOM" id="CLU_1905034_0_0_5"/>
<dbReference type="AlphaFoldDB" id="S3HC02"/>
<gene>
    <name evidence="1" type="ORF">RGCCGE502_21870</name>
</gene>
<sequence>MGVRRCWVAGGSRSAEHHFVQTQEKALQVIPCNAAGIVASFENSISVTNALRRRRHFRSCDPELGLTQWPDQADVDLPFHEAPFLGRSELAQHVIECRLVGRCKVKKSLEIKRRRSFQVAAVKQSTGDSRKVA</sequence>
<protein>
    <submittedName>
        <fullName evidence="1">Uncharacterized protein</fullName>
    </submittedName>
</protein>
<dbReference type="EMBL" id="AEYE02000028">
    <property type="protein sequence ID" value="EPE96129.1"/>
    <property type="molecule type" value="Genomic_DNA"/>
</dbReference>
<proteinExistence type="predicted"/>
<organism evidence="1 2">
    <name type="scientific">Rhizobium grahamii CCGE 502</name>
    <dbReference type="NCBI Taxonomy" id="990285"/>
    <lineage>
        <taxon>Bacteria</taxon>
        <taxon>Pseudomonadati</taxon>
        <taxon>Pseudomonadota</taxon>
        <taxon>Alphaproteobacteria</taxon>
        <taxon>Hyphomicrobiales</taxon>
        <taxon>Rhizobiaceae</taxon>
        <taxon>Rhizobium/Agrobacterium group</taxon>
        <taxon>Rhizobium</taxon>
    </lineage>
</organism>
<name>S3HC02_9HYPH</name>